<dbReference type="RefSeq" id="WP_071503380.1">
    <property type="nucleotide sequence ID" value="NZ_MORL01000005.1"/>
</dbReference>
<keyword evidence="1" id="KW-1133">Transmembrane helix</keyword>
<evidence type="ECO:0000313" key="3">
    <source>
        <dbReference type="Proteomes" id="UP000181790"/>
    </source>
</evidence>
<protein>
    <submittedName>
        <fullName evidence="2">Uncharacterized protein</fullName>
    </submittedName>
</protein>
<dbReference type="EMBL" id="MORL01000005">
    <property type="protein sequence ID" value="OIN58929.1"/>
    <property type="molecule type" value="Genomic_DNA"/>
</dbReference>
<sequence length="122" mass="13016">MRLILIIAVLSFVAQLLLPWWSMALVAAGCCYWQGKHAWQSFGQAFAGAALVWAAYALLIHVQTGGIMTNRMSQLIIKSTSPAGMLLLTPLVAGLVAGLAGLAGYYIRQAMAPSQQIVGKRA</sequence>
<name>A0A1S2VJJ6_9BACT</name>
<evidence type="ECO:0000313" key="2">
    <source>
        <dbReference type="EMBL" id="OIN58929.1"/>
    </source>
</evidence>
<organism evidence="2 3">
    <name type="scientific">Arsenicibacter rosenii</name>
    <dbReference type="NCBI Taxonomy" id="1750698"/>
    <lineage>
        <taxon>Bacteria</taxon>
        <taxon>Pseudomonadati</taxon>
        <taxon>Bacteroidota</taxon>
        <taxon>Cytophagia</taxon>
        <taxon>Cytophagales</taxon>
        <taxon>Spirosomataceae</taxon>
        <taxon>Arsenicibacter</taxon>
    </lineage>
</organism>
<accession>A0A1S2VJJ6</accession>
<comment type="caution">
    <text evidence="2">The sequence shown here is derived from an EMBL/GenBank/DDBJ whole genome shotgun (WGS) entry which is preliminary data.</text>
</comment>
<keyword evidence="1" id="KW-0472">Membrane</keyword>
<dbReference type="Proteomes" id="UP000181790">
    <property type="component" value="Unassembled WGS sequence"/>
</dbReference>
<evidence type="ECO:0000256" key="1">
    <source>
        <dbReference type="SAM" id="Phobius"/>
    </source>
</evidence>
<dbReference type="OrthoDB" id="1525231at2"/>
<keyword evidence="1" id="KW-0812">Transmembrane</keyword>
<proteinExistence type="predicted"/>
<gene>
    <name evidence="2" type="ORF">BLX24_11945</name>
</gene>
<dbReference type="PROSITE" id="PS51257">
    <property type="entry name" value="PROKAR_LIPOPROTEIN"/>
    <property type="match status" value="1"/>
</dbReference>
<keyword evidence="3" id="KW-1185">Reference proteome</keyword>
<reference evidence="2 3" key="1">
    <citation type="submission" date="2016-10" db="EMBL/GenBank/DDBJ databases">
        <title>Arsenicibacter rosenii gen. nov., sp. nov., an efficient arsenic-methylating bacterium isolated from an arsenic-contaminated paddy soil.</title>
        <authorList>
            <person name="Huang K."/>
        </authorList>
    </citation>
    <scope>NUCLEOTIDE SEQUENCE [LARGE SCALE GENOMIC DNA]</scope>
    <source>
        <strain evidence="2 3">SM-1</strain>
    </source>
</reference>
<feature type="transmembrane region" description="Helical" evidence="1">
    <location>
        <begin position="83"/>
        <end position="107"/>
    </location>
</feature>
<dbReference type="AlphaFoldDB" id="A0A1S2VJJ6"/>
<feature type="transmembrane region" description="Helical" evidence="1">
    <location>
        <begin position="44"/>
        <end position="62"/>
    </location>
</feature>